<comment type="caution">
    <text evidence="3">The sequence shown here is derived from an EMBL/GenBank/DDBJ whole genome shotgun (WGS) entry which is preliminary data.</text>
</comment>
<reference evidence="3" key="1">
    <citation type="submission" date="2019-08" db="EMBL/GenBank/DDBJ databases">
        <authorList>
            <person name="Kucharzyk K."/>
            <person name="Murdoch R.W."/>
            <person name="Higgins S."/>
            <person name="Loffler F."/>
        </authorList>
    </citation>
    <scope>NUCLEOTIDE SEQUENCE</scope>
</reference>
<proteinExistence type="predicted"/>
<evidence type="ECO:0008006" key="4">
    <source>
        <dbReference type="Google" id="ProtNLM"/>
    </source>
</evidence>
<sequence length="387" mass="44953">MDKKEFSDLEDQIMNTVKSALNAIDFATLKRDFTNKADDTMSKVKSKIKEYNEKVESKYTEIDKSAKNKISLYIDKRPTGTVSGILYIVIGSMVSLPLGVLLIIYMLWTSLISGFLVSSTIGLGILVAFFVGSIGLIFRGVNLRKRVRRFKRYVRYLDNKGYCLIEDLANTVRMKNKFVIKDLKRMIELGMFKEAHIDEEKTYLMINDDVYKDYLNLKAQEANRDKQREEQEVREEKFNSEGEELRAVIQKGKNYTEEIEVVKNKINNREFILKLDKLRNIVIQILNYIEKNPKKIQEVNKFINHYLPITIKLVNSYKELNEQQVQGENIKTAKNEIEKSIDVINIAFEKLLDDLFEDVALDISTDISVLKTLFTQEGLTDKSDFKK</sequence>
<feature type="transmembrane region" description="Helical" evidence="2">
    <location>
        <begin position="85"/>
        <end position="108"/>
    </location>
</feature>
<name>A0A644X403_9ZZZZ</name>
<evidence type="ECO:0000313" key="3">
    <source>
        <dbReference type="EMBL" id="MPM10538.1"/>
    </source>
</evidence>
<dbReference type="InterPro" id="IPR018770">
    <property type="entry name" value="ChloroindolylP_hydrolase"/>
</dbReference>
<accession>A0A644X403</accession>
<protein>
    <recommendedName>
        <fullName evidence="4">5-bromo-4-chloroindolyl phosphate hydrolysis protein</fullName>
    </recommendedName>
</protein>
<organism evidence="3">
    <name type="scientific">bioreactor metagenome</name>
    <dbReference type="NCBI Taxonomy" id="1076179"/>
    <lineage>
        <taxon>unclassified sequences</taxon>
        <taxon>metagenomes</taxon>
        <taxon>ecological metagenomes</taxon>
    </lineage>
</organism>
<evidence type="ECO:0000256" key="1">
    <source>
        <dbReference type="SAM" id="Coils"/>
    </source>
</evidence>
<feature type="coiled-coil region" evidence="1">
    <location>
        <begin position="212"/>
        <end position="239"/>
    </location>
</feature>
<dbReference type="EMBL" id="VSSQ01001706">
    <property type="protein sequence ID" value="MPM10538.1"/>
    <property type="molecule type" value="Genomic_DNA"/>
</dbReference>
<evidence type="ECO:0000256" key="2">
    <source>
        <dbReference type="SAM" id="Phobius"/>
    </source>
</evidence>
<keyword evidence="2" id="KW-0812">Transmembrane</keyword>
<dbReference type="AlphaFoldDB" id="A0A644X403"/>
<gene>
    <name evidence="3" type="ORF">SDC9_56870</name>
</gene>
<keyword evidence="2" id="KW-0472">Membrane</keyword>
<keyword evidence="1" id="KW-0175">Coiled coil</keyword>
<dbReference type="Pfam" id="PF10112">
    <property type="entry name" value="Halogen_Hydrol"/>
    <property type="match status" value="1"/>
</dbReference>
<keyword evidence="2" id="KW-1133">Transmembrane helix</keyword>
<feature type="transmembrane region" description="Helical" evidence="2">
    <location>
        <begin position="114"/>
        <end position="138"/>
    </location>
</feature>